<keyword evidence="1" id="KW-0175">Coiled coil</keyword>
<feature type="coiled-coil region" evidence="1">
    <location>
        <begin position="48"/>
        <end position="82"/>
    </location>
</feature>
<name>A0A239GQW5_EKHLU</name>
<sequence length="87" mass="10047">MKKIIMLLFVIVCTTGCVSQKKYEALEEKLAKYKVDDSFQSAETTDVAYNKTLDITELKKQLNNLELENKTLSLKIEDLQKKLNECQ</sequence>
<dbReference type="AlphaFoldDB" id="A0A239GQW5"/>
<accession>A0A239GQW5</accession>
<evidence type="ECO:0000313" key="3">
    <source>
        <dbReference type="Proteomes" id="UP000198393"/>
    </source>
</evidence>
<dbReference type="EMBL" id="FZPD01000002">
    <property type="protein sequence ID" value="SNS71212.1"/>
    <property type="molecule type" value="Genomic_DNA"/>
</dbReference>
<organism evidence="2 3">
    <name type="scientific">Ekhidna lutea</name>
    <dbReference type="NCBI Taxonomy" id="447679"/>
    <lineage>
        <taxon>Bacteria</taxon>
        <taxon>Pseudomonadati</taxon>
        <taxon>Bacteroidota</taxon>
        <taxon>Cytophagia</taxon>
        <taxon>Cytophagales</taxon>
        <taxon>Reichenbachiellaceae</taxon>
        <taxon>Ekhidna</taxon>
    </lineage>
</organism>
<dbReference type="Proteomes" id="UP000198393">
    <property type="component" value="Unassembled WGS sequence"/>
</dbReference>
<protein>
    <submittedName>
        <fullName evidence="2">Uncharacterized protein</fullName>
    </submittedName>
</protein>
<reference evidence="2 3" key="1">
    <citation type="submission" date="2017-06" db="EMBL/GenBank/DDBJ databases">
        <authorList>
            <person name="Kim H.J."/>
            <person name="Triplett B.A."/>
        </authorList>
    </citation>
    <scope>NUCLEOTIDE SEQUENCE [LARGE SCALE GENOMIC DNA]</scope>
    <source>
        <strain evidence="2 3">DSM 19307</strain>
    </source>
</reference>
<proteinExistence type="predicted"/>
<gene>
    <name evidence="2" type="ORF">SAMN05421640_0954</name>
</gene>
<dbReference type="RefSeq" id="WP_089355726.1">
    <property type="nucleotide sequence ID" value="NZ_FZPD01000002.1"/>
</dbReference>
<evidence type="ECO:0000313" key="2">
    <source>
        <dbReference type="EMBL" id="SNS71212.1"/>
    </source>
</evidence>
<evidence type="ECO:0000256" key="1">
    <source>
        <dbReference type="SAM" id="Coils"/>
    </source>
</evidence>
<keyword evidence="3" id="KW-1185">Reference proteome</keyword>